<dbReference type="AlphaFoldDB" id="A0AAD7DED6"/>
<keyword evidence="2" id="KW-1185">Reference proteome</keyword>
<dbReference type="Proteomes" id="UP001221757">
    <property type="component" value="Unassembled WGS sequence"/>
</dbReference>
<dbReference type="EMBL" id="JARKIE010000073">
    <property type="protein sequence ID" value="KAJ7689264.1"/>
    <property type="molecule type" value="Genomic_DNA"/>
</dbReference>
<organism evidence="1 2">
    <name type="scientific">Mycena rosella</name>
    <name type="common">Pink bonnet</name>
    <name type="synonym">Agaricus rosellus</name>
    <dbReference type="NCBI Taxonomy" id="1033263"/>
    <lineage>
        <taxon>Eukaryota</taxon>
        <taxon>Fungi</taxon>
        <taxon>Dikarya</taxon>
        <taxon>Basidiomycota</taxon>
        <taxon>Agaricomycotina</taxon>
        <taxon>Agaricomycetes</taxon>
        <taxon>Agaricomycetidae</taxon>
        <taxon>Agaricales</taxon>
        <taxon>Marasmiineae</taxon>
        <taxon>Mycenaceae</taxon>
        <taxon>Mycena</taxon>
    </lineage>
</organism>
<evidence type="ECO:0000313" key="1">
    <source>
        <dbReference type="EMBL" id="KAJ7689264.1"/>
    </source>
</evidence>
<proteinExistence type="predicted"/>
<gene>
    <name evidence="1" type="ORF">B0H17DRAFT_1202388</name>
</gene>
<comment type="caution">
    <text evidence="1">The sequence shown here is derived from an EMBL/GenBank/DDBJ whole genome shotgun (WGS) entry which is preliminary data.</text>
</comment>
<accession>A0AAD7DED6</accession>
<reference evidence="1" key="1">
    <citation type="submission" date="2023-03" db="EMBL/GenBank/DDBJ databases">
        <title>Massive genome expansion in bonnet fungi (Mycena s.s.) driven by repeated elements and novel gene families across ecological guilds.</title>
        <authorList>
            <consortium name="Lawrence Berkeley National Laboratory"/>
            <person name="Harder C.B."/>
            <person name="Miyauchi S."/>
            <person name="Viragh M."/>
            <person name="Kuo A."/>
            <person name="Thoen E."/>
            <person name="Andreopoulos B."/>
            <person name="Lu D."/>
            <person name="Skrede I."/>
            <person name="Drula E."/>
            <person name="Henrissat B."/>
            <person name="Morin E."/>
            <person name="Kohler A."/>
            <person name="Barry K."/>
            <person name="LaButti K."/>
            <person name="Morin E."/>
            <person name="Salamov A."/>
            <person name="Lipzen A."/>
            <person name="Mereny Z."/>
            <person name="Hegedus B."/>
            <person name="Baldrian P."/>
            <person name="Stursova M."/>
            <person name="Weitz H."/>
            <person name="Taylor A."/>
            <person name="Grigoriev I.V."/>
            <person name="Nagy L.G."/>
            <person name="Martin F."/>
            <person name="Kauserud H."/>
        </authorList>
    </citation>
    <scope>NUCLEOTIDE SEQUENCE</scope>
    <source>
        <strain evidence="1">CBHHK067</strain>
    </source>
</reference>
<name>A0AAD7DED6_MYCRO</name>
<evidence type="ECO:0000313" key="2">
    <source>
        <dbReference type="Proteomes" id="UP001221757"/>
    </source>
</evidence>
<protein>
    <submittedName>
        <fullName evidence="1">Uncharacterized protein</fullName>
    </submittedName>
</protein>
<sequence>MSEPIQNLRAAYHILERNIIRALRTQRGDATQLSLQVTEALRLLQAAEPHRTAFPPTEYAMLQQSITVMVQQLDEARHLSSDSPEGPNLVVAHRASTGGRPRIEIDPRFLAQALDLRGTTHLASVFTCSARTIRRRVTVKACVQLYKRVDWEVQVISKR</sequence>